<accession>A0A857GN48</accession>
<protein>
    <submittedName>
        <fullName evidence="1">Uncharacterized protein</fullName>
    </submittedName>
</protein>
<gene>
    <name evidence="1" type="ORF">CTT34_10215</name>
</gene>
<evidence type="ECO:0000313" key="1">
    <source>
        <dbReference type="EMBL" id="QHD50037.1"/>
    </source>
</evidence>
<dbReference type="Proteomes" id="UP000463949">
    <property type="component" value="Chromosome"/>
</dbReference>
<sequence>MNYDDWLNVSNPWAVVEAAARSDVARDAAVKRIIDTMLELQLDMRHENIGYQPFSVASMAGEVMGGGGRSDQAMIAAMRYHPESAWHRACAALLDRLPKRQAAAMLLQAARIRPEKMGDSDFMVTARQMIERQDLLLRRIGFRAKTALPDKEELKELCEEVSAMSKEEMEMYKPPTPVRPFHTVKALQDCAFKARRLLQVWIEQKEIQGAA</sequence>
<dbReference type="EMBL" id="CP024621">
    <property type="protein sequence ID" value="QHD50037.1"/>
    <property type="molecule type" value="Genomic_DNA"/>
</dbReference>
<reference evidence="1 2" key="1">
    <citation type="submission" date="2017-10" db="EMBL/GenBank/DDBJ databases">
        <title>Coral associated bacteria.</title>
        <authorList>
            <person name="Wang X."/>
        </authorList>
    </citation>
    <scope>NUCLEOTIDE SEQUENCE [LARGE SCALE GENOMIC DNA]</scope>
    <source>
        <strain evidence="1 2">SCSIO 43005</strain>
    </source>
</reference>
<dbReference type="AlphaFoldDB" id="A0A857GN48"/>
<dbReference type="OrthoDB" id="6164533at2"/>
<dbReference type="KEGG" id="hmd:CTT34_10215"/>
<dbReference type="RefSeq" id="WP_159342350.1">
    <property type="nucleotide sequence ID" value="NZ_CP024621.1"/>
</dbReference>
<name>A0A857GN48_9GAMM</name>
<proteinExistence type="predicted"/>
<evidence type="ECO:0000313" key="2">
    <source>
        <dbReference type="Proteomes" id="UP000463949"/>
    </source>
</evidence>
<organism evidence="1 2">
    <name type="scientific">Vreelandella aquamarina</name>
    <dbReference type="NCBI Taxonomy" id="77097"/>
    <lineage>
        <taxon>Bacteria</taxon>
        <taxon>Pseudomonadati</taxon>
        <taxon>Pseudomonadota</taxon>
        <taxon>Gammaproteobacteria</taxon>
        <taxon>Oceanospirillales</taxon>
        <taxon>Halomonadaceae</taxon>
        <taxon>Vreelandella</taxon>
    </lineage>
</organism>